<gene>
    <name evidence="1" type="ORF">BOM_1009</name>
</gene>
<organism evidence="1">
    <name type="scientific">Borrelia miyamotoi FR64b</name>
    <dbReference type="NCBI Taxonomy" id="1292392"/>
    <lineage>
        <taxon>Bacteria</taxon>
        <taxon>Pseudomonadati</taxon>
        <taxon>Spirochaetota</taxon>
        <taxon>Spirochaetia</taxon>
        <taxon>Spirochaetales</taxon>
        <taxon>Borreliaceae</taxon>
        <taxon>Borrelia</taxon>
    </lineage>
</organism>
<dbReference type="EMBL" id="CP004222">
    <property type="protein sequence ID" value="AHH05552.1"/>
    <property type="molecule type" value="Genomic_DNA"/>
</dbReference>
<accession>W5SF33</accession>
<dbReference type="AlphaFoldDB" id="W5SF33"/>
<keyword evidence="1" id="KW-0614">Plasmid</keyword>
<dbReference type="HOGENOM" id="CLU_198814_0_0_12"/>
<sequence>MSILMKYIEKISMYIGKDIDISIVENQFMRNRNTFKSIENSIKGRYGKYIKGKIYFSNKIKVFTNNLQEPNSKEAY</sequence>
<proteinExistence type="predicted"/>
<reference evidence="1" key="1">
    <citation type="submission" date="2013-02" db="EMBL/GenBank/DDBJ databases">
        <title>Comparative genomics of Borrelia species.</title>
        <authorList>
            <person name="Schwan T.G."/>
            <person name="Raffel S.J."/>
            <person name="Porcella S.F."/>
        </authorList>
    </citation>
    <scope>NUCLEOTIDE SEQUENCE</scope>
    <source>
        <strain evidence="1">FR64b</strain>
        <plasmid evidence="1">unnamed</plasmid>
    </source>
</reference>
<geneLocation type="plasmid" evidence="1">
    <name>unnamed</name>
</geneLocation>
<evidence type="ECO:0000313" key="1">
    <source>
        <dbReference type="EMBL" id="AHH05552.1"/>
    </source>
</evidence>
<protein>
    <submittedName>
        <fullName evidence="1">Atpase, para family protein</fullName>
    </submittedName>
</protein>
<name>W5SF33_9SPIR</name>